<evidence type="ECO:0000259" key="1">
    <source>
        <dbReference type="PROSITE" id="PS50943"/>
    </source>
</evidence>
<dbReference type="Gene3D" id="1.10.260.40">
    <property type="entry name" value="lambda repressor-like DNA-binding domains"/>
    <property type="match status" value="1"/>
</dbReference>
<name>A0A7W0HPX0_9ACTN</name>
<dbReference type="CDD" id="cd00093">
    <property type="entry name" value="HTH_XRE"/>
    <property type="match status" value="1"/>
</dbReference>
<dbReference type="EMBL" id="JACDUR010000003">
    <property type="protein sequence ID" value="MBA2891324.1"/>
    <property type="molecule type" value="Genomic_DNA"/>
</dbReference>
<dbReference type="Pfam" id="PF13560">
    <property type="entry name" value="HTH_31"/>
    <property type="match status" value="1"/>
</dbReference>
<dbReference type="AlphaFoldDB" id="A0A7W0HPX0"/>
<evidence type="ECO:0000313" key="3">
    <source>
        <dbReference type="Proteomes" id="UP000530928"/>
    </source>
</evidence>
<gene>
    <name evidence="2" type="ORF">HNR30_002665</name>
</gene>
<dbReference type="SUPFAM" id="SSF47413">
    <property type="entry name" value="lambda repressor-like DNA-binding domains"/>
    <property type="match status" value="1"/>
</dbReference>
<comment type="caution">
    <text evidence="2">The sequence shown here is derived from an EMBL/GenBank/DDBJ whole genome shotgun (WGS) entry which is preliminary data.</text>
</comment>
<dbReference type="InterPro" id="IPR001387">
    <property type="entry name" value="Cro/C1-type_HTH"/>
</dbReference>
<evidence type="ECO:0000313" key="2">
    <source>
        <dbReference type="EMBL" id="MBA2891324.1"/>
    </source>
</evidence>
<dbReference type="GO" id="GO:0003677">
    <property type="term" value="F:DNA binding"/>
    <property type="evidence" value="ECO:0007669"/>
    <property type="project" value="InterPro"/>
</dbReference>
<dbReference type="RefSeq" id="WP_246378546.1">
    <property type="nucleotide sequence ID" value="NZ_BAABAM010000002.1"/>
</dbReference>
<dbReference type="InterPro" id="IPR043917">
    <property type="entry name" value="DUF5753"/>
</dbReference>
<keyword evidence="3" id="KW-1185">Reference proteome</keyword>
<dbReference type="Pfam" id="PF19054">
    <property type="entry name" value="DUF5753"/>
    <property type="match status" value="1"/>
</dbReference>
<feature type="domain" description="HTH cro/C1-type" evidence="1">
    <location>
        <begin position="1"/>
        <end position="55"/>
    </location>
</feature>
<dbReference type="PROSITE" id="PS50943">
    <property type="entry name" value="HTH_CROC1"/>
    <property type="match status" value="1"/>
</dbReference>
<dbReference type="InterPro" id="IPR010982">
    <property type="entry name" value="Lambda_DNA-bd_dom_sf"/>
</dbReference>
<sequence length="268" mass="30642">MRTLRERRKMTGRDVAKSLRWSASKVSRIESSTTMPSADDIEALAELFELNDDKLGELLSLLRDADEQGWWEEYGDALPQEFITFLGLEAEAIEHRGWEPQLVPGLLQTEDYAREVIQSTRAIARLTQGGVRSRVEARMDRQQRLLKSPDPPQLQMVLDESVLIRQFGTPKVMREQLEYLLEQSLLPHVSVQVLSLDGKHPVNTGAFVHLIFNDLDDAVYLESLMAARFVEGPELVAVYELAFEHLRATALSEEASRNLIKLKLEMWR</sequence>
<dbReference type="Proteomes" id="UP000530928">
    <property type="component" value="Unassembled WGS sequence"/>
</dbReference>
<dbReference type="SMART" id="SM00530">
    <property type="entry name" value="HTH_XRE"/>
    <property type="match status" value="1"/>
</dbReference>
<organism evidence="2 3">
    <name type="scientific">Nonomuraea soli</name>
    <dbReference type="NCBI Taxonomy" id="1032476"/>
    <lineage>
        <taxon>Bacteria</taxon>
        <taxon>Bacillati</taxon>
        <taxon>Actinomycetota</taxon>
        <taxon>Actinomycetes</taxon>
        <taxon>Streptosporangiales</taxon>
        <taxon>Streptosporangiaceae</taxon>
        <taxon>Nonomuraea</taxon>
    </lineage>
</organism>
<reference evidence="2 3" key="1">
    <citation type="submission" date="2020-07" db="EMBL/GenBank/DDBJ databases">
        <title>Genomic Encyclopedia of Type Strains, Phase IV (KMG-IV): sequencing the most valuable type-strain genomes for metagenomic binning, comparative biology and taxonomic classification.</title>
        <authorList>
            <person name="Goeker M."/>
        </authorList>
    </citation>
    <scope>NUCLEOTIDE SEQUENCE [LARGE SCALE GENOMIC DNA]</scope>
    <source>
        <strain evidence="2 3">DSM 45533</strain>
    </source>
</reference>
<protein>
    <submittedName>
        <fullName evidence="2">Transcriptional regulator with XRE-family HTH domain</fullName>
    </submittedName>
</protein>
<accession>A0A7W0HPX0</accession>
<proteinExistence type="predicted"/>